<evidence type="ECO:0000313" key="1">
    <source>
        <dbReference type="EMBL" id="MCJ8742956.1"/>
    </source>
</evidence>
<evidence type="ECO:0000313" key="2">
    <source>
        <dbReference type="Proteomes" id="UP000830395"/>
    </source>
</evidence>
<name>A0ACC5Z4J8_9TELE</name>
<comment type="caution">
    <text evidence="1">The sequence shown here is derived from an EMBL/GenBank/DDBJ whole genome shotgun (WGS) entry which is preliminary data.</text>
</comment>
<protein>
    <submittedName>
        <fullName evidence="1">Uncharacterized protein</fullName>
    </submittedName>
</protein>
<organism evidence="1 2">
    <name type="scientific">Pangasius djambal</name>
    <dbReference type="NCBI Taxonomy" id="1691987"/>
    <lineage>
        <taxon>Eukaryota</taxon>
        <taxon>Metazoa</taxon>
        <taxon>Chordata</taxon>
        <taxon>Craniata</taxon>
        <taxon>Vertebrata</taxon>
        <taxon>Euteleostomi</taxon>
        <taxon>Actinopterygii</taxon>
        <taxon>Neopterygii</taxon>
        <taxon>Teleostei</taxon>
        <taxon>Ostariophysi</taxon>
        <taxon>Siluriformes</taxon>
        <taxon>Pangasiidae</taxon>
        <taxon>Pangasius</taxon>
    </lineage>
</organism>
<sequence length="133" mass="14480">MELGVSHDVVDEAQTQVESHINGQIAEAESDSEEDRFLQPLCPVHTIILDLSSVNFMDSVGAKAIKSVIKEFAAINVKIMLAGCSRTLLSDLRTLQFFSGPVTLDIVFPTIHDAVLHCQHTRALSPSPTASEH</sequence>
<reference evidence="1" key="1">
    <citation type="submission" date="2020-02" db="EMBL/GenBank/DDBJ databases">
        <title>Genome sequencing of the panga catfish, Pangasius djambal.</title>
        <authorList>
            <person name="Wen M."/>
            <person name="Zahm M."/>
            <person name="Roques C."/>
            <person name="Cabau C."/>
            <person name="Klopp C."/>
            <person name="Donnadieu C."/>
            <person name="Jouanno E."/>
            <person name="Avarre J.-C."/>
            <person name="Campet M."/>
            <person name="Ha T."/>
            <person name="Dugue R."/>
            <person name="Lampietro C."/>
            <person name="Louis A."/>
            <person name="Herpin A."/>
            <person name="Echchiki A."/>
            <person name="Berthelot C."/>
            <person name="Parey E."/>
            <person name="Roest-Crollius H."/>
            <person name="Braasch I."/>
            <person name="Postlethwait J.H."/>
            <person name="Bobe J."/>
            <person name="Montfort J."/>
            <person name="Bouchez O."/>
            <person name="Begum T."/>
            <person name="Schartl M."/>
            <person name="Gustiano R."/>
            <person name="Guiguen Y."/>
        </authorList>
    </citation>
    <scope>NUCLEOTIDE SEQUENCE</scope>
    <source>
        <strain evidence="1">Pdj_M5554</strain>
    </source>
</reference>
<accession>A0ACC5Z4J8</accession>
<dbReference type="Proteomes" id="UP000830395">
    <property type="component" value="Chromosome 18"/>
</dbReference>
<proteinExistence type="predicted"/>
<keyword evidence="2" id="KW-1185">Reference proteome</keyword>
<dbReference type="EMBL" id="CM040992">
    <property type="protein sequence ID" value="MCJ8742956.1"/>
    <property type="molecule type" value="Genomic_DNA"/>
</dbReference>
<gene>
    <name evidence="1" type="ORF">PDJAM_G00088220</name>
</gene>